<dbReference type="EMBL" id="CAJVCH010023192">
    <property type="protein sequence ID" value="CAG7694148.1"/>
    <property type="molecule type" value="Genomic_DNA"/>
</dbReference>
<evidence type="ECO:0000313" key="12">
    <source>
        <dbReference type="EMBL" id="CAG7694148.1"/>
    </source>
</evidence>
<dbReference type="PANTHER" id="PTHR42643:SF38">
    <property type="entry name" value="IONOTROPIC RECEPTOR 100A"/>
    <property type="match status" value="1"/>
</dbReference>
<evidence type="ECO:0000256" key="10">
    <source>
        <dbReference type="SAM" id="SignalP"/>
    </source>
</evidence>
<dbReference type="PANTHER" id="PTHR42643">
    <property type="entry name" value="IONOTROPIC RECEPTOR 20A-RELATED"/>
    <property type="match status" value="1"/>
</dbReference>
<evidence type="ECO:0000256" key="1">
    <source>
        <dbReference type="ARBA" id="ARBA00004651"/>
    </source>
</evidence>
<keyword evidence="8" id="KW-0325">Glycoprotein</keyword>
<feature type="transmembrane region" description="Helical" evidence="9">
    <location>
        <begin position="383"/>
        <end position="414"/>
    </location>
</feature>
<dbReference type="GO" id="GO:0050906">
    <property type="term" value="P:detection of stimulus involved in sensory perception"/>
    <property type="evidence" value="ECO:0007669"/>
    <property type="project" value="UniProtKB-ARBA"/>
</dbReference>
<dbReference type="OrthoDB" id="6506757at2759"/>
<comment type="caution">
    <text evidence="12">The sequence shown here is derived from an EMBL/GenBank/DDBJ whole genome shotgun (WGS) entry which is preliminary data.</text>
</comment>
<gene>
    <name evidence="12" type="ORF">AFUS01_LOCUS3818</name>
</gene>
<dbReference type="AlphaFoldDB" id="A0A8J2JT39"/>
<evidence type="ECO:0000313" key="13">
    <source>
        <dbReference type="Proteomes" id="UP000708208"/>
    </source>
</evidence>
<dbReference type="InterPro" id="IPR052192">
    <property type="entry name" value="Insect_Ionotropic_Sensory_Rcpt"/>
</dbReference>
<evidence type="ECO:0000256" key="2">
    <source>
        <dbReference type="ARBA" id="ARBA00008685"/>
    </source>
</evidence>
<organism evidence="12 13">
    <name type="scientific">Allacma fusca</name>
    <dbReference type="NCBI Taxonomy" id="39272"/>
    <lineage>
        <taxon>Eukaryota</taxon>
        <taxon>Metazoa</taxon>
        <taxon>Ecdysozoa</taxon>
        <taxon>Arthropoda</taxon>
        <taxon>Hexapoda</taxon>
        <taxon>Collembola</taxon>
        <taxon>Symphypleona</taxon>
        <taxon>Sminthuridae</taxon>
        <taxon>Allacma</taxon>
    </lineage>
</organism>
<keyword evidence="10" id="KW-0732">Signal</keyword>
<protein>
    <recommendedName>
        <fullName evidence="11">Ionotropic glutamate receptor C-terminal domain-containing protein</fullName>
    </recommendedName>
</protein>
<comment type="similarity">
    <text evidence="2">Belongs to the glutamate-gated ion channel (TC 1.A.10.1) family.</text>
</comment>
<feature type="domain" description="Ionotropic glutamate receptor C-terminal" evidence="11">
    <location>
        <begin position="395"/>
        <end position="671"/>
    </location>
</feature>
<dbReference type="GO" id="GO:0015276">
    <property type="term" value="F:ligand-gated monoatomic ion channel activity"/>
    <property type="evidence" value="ECO:0007669"/>
    <property type="project" value="InterPro"/>
</dbReference>
<keyword evidence="3" id="KW-1003">Cell membrane</keyword>
<feature type="transmembrane region" description="Helical" evidence="9">
    <location>
        <begin position="458"/>
        <end position="476"/>
    </location>
</feature>
<evidence type="ECO:0000256" key="6">
    <source>
        <dbReference type="ARBA" id="ARBA00023136"/>
    </source>
</evidence>
<evidence type="ECO:0000259" key="11">
    <source>
        <dbReference type="Pfam" id="PF00060"/>
    </source>
</evidence>
<accession>A0A8J2JT39</accession>
<evidence type="ECO:0000256" key="8">
    <source>
        <dbReference type="ARBA" id="ARBA00023180"/>
    </source>
</evidence>
<evidence type="ECO:0000256" key="5">
    <source>
        <dbReference type="ARBA" id="ARBA00022989"/>
    </source>
</evidence>
<name>A0A8J2JT39_9HEXA</name>
<evidence type="ECO:0000256" key="3">
    <source>
        <dbReference type="ARBA" id="ARBA00022475"/>
    </source>
</evidence>
<proteinExistence type="inferred from homology"/>
<feature type="signal peptide" evidence="10">
    <location>
        <begin position="1"/>
        <end position="22"/>
    </location>
</feature>
<evidence type="ECO:0000256" key="9">
    <source>
        <dbReference type="SAM" id="Phobius"/>
    </source>
</evidence>
<sequence>MSIEMIFCIPILILLQTKTGNSEVLEVFEKIKSLDHPSLISSPDTSIETKFVKLLNSKPEFNKCSFFFISSSSSNENLLSQITMVMQQESPAKSLVLNPELNNSNYYYNFKDSITHTSEEPYIKQWWSHNLKKHSSFCTLVIFIFDYISDEVLSYVNLRIAHRFFPATRRNEDFYIFMASEAIPVSPSNVYENSAAEKIVKLEYAYSILVFKLLKMERLVMKRLCMLCERSKIIFYKKDLNFANPAELQEYSFPKEKHFFGRQLRITLVTKVPSRIEARRIASTTSEVKYDFDRGLYKYLLLEFEKRLNFTMDVFPSTGGGSSGNLLEDGSWTGVLGDVITGKADIGFSAGGNWLRFQYVDTNSGIMEFMFLTFATGKQPAEYSWMAVFLPFSILVWCICVISFIGAFIIILALNQTTHGNLSDDSRIKTCLKKMDAMEFVVLAFFEKSVKIQGNFSVRNFAGFWSLVGLVMSTLYKGKIVGILAFPHYSTAPQNFDELAASDYSWGLQFYGGLAYDLFRLSSNPTLKYLASKMELEPNATRCYDRARNSKFSCITYGARADYSIRKNFSNKFGKSDVSVAPSREFITSVAPIVKKRSYLIRIFDWMISKTVDSGLIDRWVLMDYELMRQEKLKASLNGKGNVFVELQHDQDHSILTLKNLKGAFMILGVGGAWSLILFLLENMRKAFTMDAGEEDASNLRCWERGKHFPKMYLQRTVIHLGKNNSQVAKSFSNSKEI</sequence>
<dbReference type="Proteomes" id="UP000708208">
    <property type="component" value="Unassembled WGS sequence"/>
</dbReference>
<keyword evidence="5 9" id="KW-1133">Transmembrane helix</keyword>
<evidence type="ECO:0000256" key="7">
    <source>
        <dbReference type="ARBA" id="ARBA00023170"/>
    </source>
</evidence>
<comment type="subcellular location">
    <subcellularLocation>
        <location evidence="1">Cell membrane</location>
        <topology evidence="1">Multi-pass membrane protein</topology>
    </subcellularLocation>
</comment>
<keyword evidence="13" id="KW-1185">Reference proteome</keyword>
<keyword evidence="4 9" id="KW-0812">Transmembrane</keyword>
<dbReference type="Pfam" id="PF00060">
    <property type="entry name" value="Lig_chan"/>
    <property type="match status" value="1"/>
</dbReference>
<feature type="transmembrane region" description="Helical" evidence="9">
    <location>
        <begin position="663"/>
        <end position="681"/>
    </location>
</feature>
<evidence type="ECO:0000256" key="4">
    <source>
        <dbReference type="ARBA" id="ARBA00022692"/>
    </source>
</evidence>
<feature type="chain" id="PRO_5035250542" description="Ionotropic glutamate receptor C-terminal domain-containing protein" evidence="10">
    <location>
        <begin position="23"/>
        <end position="738"/>
    </location>
</feature>
<keyword evidence="6 9" id="KW-0472">Membrane</keyword>
<dbReference type="InterPro" id="IPR001320">
    <property type="entry name" value="Iontro_rcpt_C"/>
</dbReference>
<reference evidence="12" key="1">
    <citation type="submission" date="2021-06" db="EMBL/GenBank/DDBJ databases">
        <authorList>
            <person name="Hodson N. C."/>
            <person name="Mongue J. A."/>
            <person name="Jaron S. K."/>
        </authorList>
    </citation>
    <scope>NUCLEOTIDE SEQUENCE</scope>
</reference>
<dbReference type="GO" id="GO:0005886">
    <property type="term" value="C:plasma membrane"/>
    <property type="evidence" value="ECO:0007669"/>
    <property type="project" value="UniProtKB-SubCell"/>
</dbReference>
<keyword evidence="7" id="KW-0675">Receptor</keyword>